<evidence type="ECO:0000313" key="2">
    <source>
        <dbReference type="EMBL" id="QCT18968.1"/>
    </source>
</evidence>
<dbReference type="InterPro" id="IPR025728">
    <property type="entry name" value="YsaB-like"/>
</dbReference>
<evidence type="ECO:0008006" key="4">
    <source>
        <dbReference type="Google" id="ProtNLM"/>
    </source>
</evidence>
<dbReference type="OrthoDB" id="6563049at2"/>
<keyword evidence="3" id="KW-1185">Reference proteome</keyword>
<organism evidence="2 3">
    <name type="scientific">Jejubacter calystegiae</name>
    <dbReference type="NCBI Taxonomy" id="2579935"/>
    <lineage>
        <taxon>Bacteria</taxon>
        <taxon>Pseudomonadati</taxon>
        <taxon>Pseudomonadota</taxon>
        <taxon>Gammaproteobacteria</taxon>
        <taxon>Enterobacterales</taxon>
        <taxon>Enterobacteriaceae</taxon>
        <taxon>Jejubacter</taxon>
    </lineage>
</organism>
<dbReference type="Proteomes" id="UP000302163">
    <property type="component" value="Chromosome"/>
</dbReference>
<proteinExistence type="predicted"/>
<dbReference type="PROSITE" id="PS51257">
    <property type="entry name" value="PROKAR_LIPOPROTEIN"/>
    <property type="match status" value="1"/>
</dbReference>
<accession>A0A4P8YGZ8</accession>
<evidence type="ECO:0000313" key="3">
    <source>
        <dbReference type="Proteomes" id="UP000302163"/>
    </source>
</evidence>
<dbReference type="RefSeq" id="WP_138094857.1">
    <property type="nucleotide sequence ID" value="NZ_CP040428.1"/>
</dbReference>
<keyword evidence="1" id="KW-0732">Signal</keyword>
<dbReference type="KEGG" id="izh:FEM41_04530"/>
<reference evidence="2 3" key="1">
    <citation type="submission" date="2019-05" db="EMBL/GenBank/DDBJ databases">
        <title>Complete genome sequence of Izhakiella calystegiae KSNA2, an endophyte isolated from beach morning glory (Calystegia soldanella).</title>
        <authorList>
            <person name="Jiang L."/>
            <person name="Jeong J.C."/>
            <person name="Kim C.Y."/>
            <person name="Kim D.H."/>
            <person name="Kim S.W."/>
            <person name="Lee j."/>
        </authorList>
    </citation>
    <scope>NUCLEOTIDE SEQUENCE [LARGE SCALE GENOMIC DNA]</scope>
    <source>
        <strain evidence="2 3">KSNA2</strain>
    </source>
</reference>
<name>A0A4P8YGZ8_9ENTR</name>
<gene>
    <name evidence="2" type="ORF">FEM41_04530</name>
</gene>
<evidence type="ECO:0000256" key="1">
    <source>
        <dbReference type="ARBA" id="ARBA00022729"/>
    </source>
</evidence>
<dbReference type="AlphaFoldDB" id="A0A4P8YGZ8"/>
<sequence length="105" mass="11889">MGKNEIRVVVLTLMLVGCSVPQHEHEEGRTQYAQKARIDSARSVTMEQQCRDKAAHQYNTRPARIQLEGVVAFQGSYELRGATGSQEQFTCTFETDGQFLHLSMR</sequence>
<dbReference type="Pfam" id="PF13983">
    <property type="entry name" value="YsaB"/>
    <property type="match status" value="1"/>
</dbReference>
<protein>
    <recommendedName>
        <fullName evidence="4">YsaB-like lipoprotein</fullName>
    </recommendedName>
</protein>
<dbReference type="EMBL" id="CP040428">
    <property type="protein sequence ID" value="QCT18968.1"/>
    <property type="molecule type" value="Genomic_DNA"/>
</dbReference>